<dbReference type="AlphaFoldDB" id="A0A0U4WQ59"/>
<dbReference type="InterPro" id="IPR036388">
    <property type="entry name" value="WH-like_DNA-bd_sf"/>
</dbReference>
<evidence type="ECO:0000256" key="1">
    <source>
        <dbReference type="ARBA" id="ARBA00009437"/>
    </source>
</evidence>
<protein>
    <submittedName>
        <fullName evidence="6">LysR family transcriptional regulator</fullName>
    </submittedName>
</protein>
<gene>
    <name evidence="6" type="ORF">APT59_11860</name>
</gene>
<dbReference type="Gene3D" id="3.40.190.10">
    <property type="entry name" value="Periplasmic binding protein-like II"/>
    <property type="match status" value="2"/>
</dbReference>
<reference evidence="6 7" key="1">
    <citation type="submission" date="2016-01" db="EMBL/GenBank/DDBJ databases">
        <title>Annotation of Pseudomonas oryzihabitans USDA-ARS-USMARC-56511.</title>
        <authorList>
            <person name="Harhay G.P."/>
            <person name="Harhay D.M."/>
            <person name="Smith T.P.L."/>
            <person name="Bono J.L."/>
            <person name="Heaton M.P."/>
            <person name="Clawson M.L."/>
            <person name="Chitko-Mckown C.G."/>
            <person name="Capik S.F."/>
            <person name="DeDonder K.D."/>
            <person name="Apley M.D."/>
            <person name="Lubbers B.V."/>
            <person name="White B.J."/>
            <person name="Larson R.L."/>
        </authorList>
    </citation>
    <scope>NUCLEOTIDE SEQUENCE [LARGE SCALE GENOMIC DNA]</scope>
    <source>
        <strain evidence="6 7">USDA-ARS-USMARC-56511</strain>
    </source>
</reference>
<dbReference type="InterPro" id="IPR000847">
    <property type="entry name" value="LysR_HTH_N"/>
</dbReference>
<dbReference type="PROSITE" id="PS50931">
    <property type="entry name" value="HTH_LYSR"/>
    <property type="match status" value="1"/>
</dbReference>
<dbReference type="SUPFAM" id="SSF53850">
    <property type="entry name" value="Periplasmic binding protein-like II"/>
    <property type="match status" value="1"/>
</dbReference>
<evidence type="ECO:0000259" key="5">
    <source>
        <dbReference type="PROSITE" id="PS50931"/>
    </source>
</evidence>
<dbReference type="InterPro" id="IPR036390">
    <property type="entry name" value="WH_DNA-bd_sf"/>
</dbReference>
<dbReference type="PANTHER" id="PTHR30419">
    <property type="entry name" value="HTH-TYPE TRANSCRIPTIONAL REGULATOR YBHD"/>
    <property type="match status" value="1"/>
</dbReference>
<comment type="similarity">
    <text evidence="1">Belongs to the LysR transcriptional regulatory family.</text>
</comment>
<dbReference type="RefSeq" id="WP_059315026.1">
    <property type="nucleotide sequence ID" value="NZ_CP013987.1"/>
</dbReference>
<evidence type="ECO:0000313" key="7">
    <source>
        <dbReference type="Proteomes" id="UP000064137"/>
    </source>
</evidence>
<dbReference type="PRINTS" id="PR00039">
    <property type="entry name" value="HTHLYSR"/>
</dbReference>
<dbReference type="Pfam" id="PF00126">
    <property type="entry name" value="HTH_1"/>
    <property type="match status" value="1"/>
</dbReference>
<keyword evidence="2" id="KW-0805">Transcription regulation</keyword>
<dbReference type="GO" id="GO:0003677">
    <property type="term" value="F:DNA binding"/>
    <property type="evidence" value="ECO:0007669"/>
    <property type="project" value="UniProtKB-KW"/>
</dbReference>
<dbReference type="GO" id="GO:0005829">
    <property type="term" value="C:cytosol"/>
    <property type="evidence" value="ECO:0007669"/>
    <property type="project" value="TreeGrafter"/>
</dbReference>
<dbReference type="InterPro" id="IPR005119">
    <property type="entry name" value="LysR_subst-bd"/>
</dbReference>
<proteinExistence type="inferred from homology"/>
<keyword evidence="3" id="KW-0238">DNA-binding</keyword>
<evidence type="ECO:0000313" key="6">
    <source>
        <dbReference type="EMBL" id="ALZ84851.1"/>
    </source>
</evidence>
<evidence type="ECO:0000256" key="4">
    <source>
        <dbReference type="ARBA" id="ARBA00023163"/>
    </source>
</evidence>
<evidence type="ECO:0000256" key="2">
    <source>
        <dbReference type="ARBA" id="ARBA00023015"/>
    </source>
</evidence>
<dbReference type="SUPFAM" id="SSF46785">
    <property type="entry name" value="Winged helix' DNA-binding domain"/>
    <property type="match status" value="1"/>
</dbReference>
<dbReference type="OrthoDB" id="5914299at2"/>
<sequence length="315" mass="34230">MNASPHARALFNRLRYKHLLMLATLAGTLNLHRAAEALHMSQPATTRMLQEVEEAFGCVLFERQARGLKVTALGMEIVEFARRALNGLDRCAEDLDARRSGGYGHLAIGAIMGALPDLVVRAIAASKARQPGLQLRILGDTSDQLTELLEQERIDVAIARFTQQADLGRFVFEPLGNEHLAVVVRTGHPLTGRAAPDLAELVAEWPWILQPEASPARVALEAAFARRQLPPPADVIECGSVFAMLQLVQITDAILVLTEAVVRDHLRTGLMVSLDLEITEPLTPFGILLRAGQVPSAALEGFLTLLRRQASGGEA</sequence>
<dbReference type="EMBL" id="CP013987">
    <property type="protein sequence ID" value="ALZ84851.1"/>
    <property type="molecule type" value="Genomic_DNA"/>
</dbReference>
<name>A0A0U4WQ59_9PSED</name>
<dbReference type="InterPro" id="IPR050950">
    <property type="entry name" value="HTH-type_LysR_regulators"/>
</dbReference>
<dbReference type="Gene3D" id="1.10.10.10">
    <property type="entry name" value="Winged helix-like DNA-binding domain superfamily/Winged helix DNA-binding domain"/>
    <property type="match status" value="1"/>
</dbReference>
<accession>A0A0U4WQ59</accession>
<dbReference type="PANTHER" id="PTHR30419:SF8">
    <property type="entry name" value="NITROGEN ASSIMILATION TRANSCRIPTIONAL ACTIVATOR-RELATED"/>
    <property type="match status" value="1"/>
</dbReference>
<feature type="domain" description="HTH lysR-type" evidence="5">
    <location>
        <begin position="14"/>
        <end position="71"/>
    </location>
</feature>
<organism evidence="6 7">
    <name type="scientific">Pseudomonas oryzihabitans</name>
    <dbReference type="NCBI Taxonomy" id="47885"/>
    <lineage>
        <taxon>Bacteria</taxon>
        <taxon>Pseudomonadati</taxon>
        <taxon>Pseudomonadota</taxon>
        <taxon>Gammaproteobacteria</taxon>
        <taxon>Pseudomonadales</taxon>
        <taxon>Pseudomonadaceae</taxon>
        <taxon>Pseudomonas</taxon>
    </lineage>
</organism>
<keyword evidence="4" id="KW-0804">Transcription</keyword>
<dbReference type="KEGG" id="por:APT59_11860"/>
<dbReference type="GO" id="GO:0003700">
    <property type="term" value="F:DNA-binding transcription factor activity"/>
    <property type="evidence" value="ECO:0007669"/>
    <property type="project" value="InterPro"/>
</dbReference>
<dbReference type="Pfam" id="PF03466">
    <property type="entry name" value="LysR_substrate"/>
    <property type="match status" value="1"/>
</dbReference>
<dbReference type="Proteomes" id="UP000064137">
    <property type="component" value="Chromosome"/>
</dbReference>
<evidence type="ECO:0000256" key="3">
    <source>
        <dbReference type="ARBA" id="ARBA00023125"/>
    </source>
</evidence>